<dbReference type="PANTHER" id="PTHR43374:SF1">
    <property type="entry name" value="FLAVIN PRENYLTRANSFERASE PAD1, MITOCHONDRIAL"/>
    <property type="match status" value="1"/>
</dbReference>
<dbReference type="Pfam" id="PF00172">
    <property type="entry name" value="Zn_clus"/>
    <property type="match status" value="1"/>
</dbReference>
<dbReference type="InterPro" id="IPR001138">
    <property type="entry name" value="Zn2Cys6_DnaBD"/>
</dbReference>
<dbReference type="Pfam" id="PF04082">
    <property type="entry name" value="Fungal_trans"/>
    <property type="match status" value="1"/>
</dbReference>
<keyword evidence="3" id="KW-0238">DNA-binding</keyword>
<dbReference type="GO" id="GO:0008270">
    <property type="term" value="F:zinc ion binding"/>
    <property type="evidence" value="ECO:0007669"/>
    <property type="project" value="InterPro"/>
</dbReference>
<reference evidence="7 8" key="1">
    <citation type="journal article" date="2016" name="Sci. Rep.">
        <title>Penicillium arizonense, a new, genome sequenced fungal species, reveals a high chemical diversity in secreted metabolites.</title>
        <authorList>
            <person name="Grijseels S."/>
            <person name="Nielsen J.C."/>
            <person name="Randelovic M."/>
            <person name="Nielsen J."/>
            <person name="Nielsen K.F."/>
            <person name="Workman M."/>
            <person name="Frisvad J.C."/>
        </authorList>
    </citation>
    <scope>NUCLEOTIDE SEQUENCE [LARGE SCALE GENOMIC DNA]</scope>
    <source>
        <strain evidence="7 8">CBS 141311</strain>
    </source>
</reference>
<dbReference type="GO" id="GO:0016831">
    <property type="term" value="F:carboxy-lyase activity"/>
    <property type="evidence" value="ECO:0007669"/>
    <property type="project" value="TreeGrafter"/>
</dbReference>
<name>A0A1F5LIB0_PENAI</name>
<protein>
    <recommendedName>
        <fullName evidence="6">Zn(2)-C6 fungal-type domain-containing protein</fullName>
    </recommendedName>
</protein>
<dbReference type="CDD" id="cd12148">
    <property type="entry name" value="fungal_TF_MHR"/>
    <property type="match status" value="1"/>
</dbReference>
<evidence type="ECO:0000256" key="1">
    <source>
        <dbReference type="ARBA" id="ARBA00022723"/>
    </source>
</evidence>
<dbReference type="CDD" id="cd00067">
    <property type="entry name" value="GAL4"/>
    <property type="match status" value="1"/>
</dbReference>
<keyword evidence="4" id="KW-0804">Transcription</keyword>
<dbReference type="Gene3D" id="4.10.240.10">
    <property type="entry name" value="Zn(2)-C6 fungal-type DNA-binding domain"/>
    <property type="match status" value="1"/>
</dbReference>
<dbReference type="SMART" id="SM00066">
    <property type="entry name" value="GAL4"/>
    <property type="match status" value="1"/>
</dbReference>
<proteinExistence type="predicted"/>
<keyword evidence="2" id="KW-0805">Transcription regulation</keyword>
<evidence type="ECO:0000313" key="7">
    <source>
        <dbReference type="EMBL" id="OGE52760.1"/>
    </source>
</evidence>
<dbReference type="Proteomes" id="UP000177622">
    <property type="component" value="Unassembled WGS sequence"/>
</dbReference>
<feature type="domain" description="Zn(2)-C6 fungal-type" evidence="6">
    <location>
        <begin position="28"/>
        <end position="59"/>
    </location>
</feature>
<dbReference type="PROSITE" id="PS50048">
    <property type="entry name" value="ZN2_CY6_FUNGAL_2"/>
    <property type="match status" value="1"/>
</dbReference>
<evidence type="ECO:0000256" key="5">
    <source>
        <dbReference type="ARBA" id="ARBA00023242"/>
    </source>
</evidence>
<dbReference type="SMART" id="SM00906">
    <property type="entry name" value="Fungal_trans"/>
    <property type="match status" value="1"/>
</dbReference>
<dbReference type="GO" id="GO:0003677">
    <property type="term" value="F:DNA binding"/>
    <property type="evidence" value="ECO:0007669"/>
    <property type="project" value="UniProtKB-KW"/>
</dbReference>
<dbReference type="STRING" id="1835702.A0A1F5LIB0"/>
<organism evidence="7 8">
    <name type="scientific">Penicillium arizonense</name>
    <dbReference type="NCBI Taxonomy" id="1835702"/>
    <lineage>
        <taxon>Eukaryota</taxon>
        <taxon>Fungi</taxon>
        <taxon>Dikarya</taxon>
        <taxon>Ascomycota</taxon>
        <taxon>Pezizomycotina</taxon>
        <taxon>Eurotiomycetes</taxon>
        <taxon>Eurotiomycetidae</taxon>
        <taxon>Eurotiales</taxon>
        <taxon>Aspergillaceae</taxon>
        <taxon>Penicillium</taxon>
    </lineage>
</organism>
<keyword evidence="8" id="KW-1185">Reference proteome</keyword>
<evidence type="ECO:0000313" key="8">
    <source>
        <dbReference type="Proteomes" id="UP000177622"/>
    </source>
</evidence>
<dbReference type="GO" id="GO:0006351">
    <property type="term" value="P:DNA-templated transcription"/>
    <property type="evidence" value="ECO:0007669"/>
    <property type="project" value="InterPro"/>
</dbReference>
<keyword evidence="5" id="KW-0539">Nucleus</keyword>
<dbReference type="GeneID" id="34576594"/>
<keyword evidence="1" id="KW-0479">Metal-binding</keyword>
<dbReference type="RefSeq" id="XP_022488200.1">
    <property type="nucleotide sequence ID" value="XM_022631860.1"/>
</dbReference>
<evidence type="ECO:0000256" key="2">
    <source>
        <dbReference type="ARBA" id="ARBA00023015"/>
    </source>
</evidence>
<comment type="caution">
    <text evidence="7">The sequence shown here is derived from an EMBL/GenBank/DDBJ whole genome shotgun (WGS) entry which is preliminary data.</text>
</comment>
<evidence type="ECO:0000259" key="6">
    <source>
        <dbReference type="PROSITE" id="PS50048"/>
    </source>
</evidence>
<dbReference type="InterPro" id="IPR004507">
    <property type="entry name" value="UbiX-like"/>
</dbReference>
<dbReference type="InterPro" id="IPR036864">
    <property type="entry name" value="Zn2-C6_fun-type_DNA-bd_sf"/>
</dbReference>
<dbReference type="EMBL" id="LXJU01000009">
    <property type="protein sequence ID" value="OGE52760.1"/>
    <property type="molecule type" value="Genomic_DNA"/>
</dbReference>
<dbReference type="PANTHER" id="PTHR43374">
    <property type="entry name" value="FLAVIN PRENYLTRANSFERASE"/>
    <property type="match status" value="1"/>
</dbReference>
<dbReference type="SUPFAM" id="SSF57701">
    <property type="entry name" value="Zn2/Cys6 DNA-binding domain"/>
    <property type="match status" value="1"/>
</dbReference>
<sequence>MSRNSRASDEREIDRVLRLKRKETEIKACIPCRRRKVRCDKGSPCKTCQKRGHPLICTYAPGHQSPATRRIPYGQALSTARHSANPEEAPDLSLQGLGSYTCGRQQERTSMQSPRRTPLSASAMQEESAQDYIFSGDNSIASIVRSQAQRSNDTLKMNLEPVLGLQNTFSSYPFMDQKLSQNKWAMLLEILPQRDEVLKFFHVYKTSNYLFTPVLVDMDQFELDIYSYLNALAAGELQGSSQTSDRWLSGKSLGFISLILAVLAAGAHFSDIENPERASLCQDFEQRSFQALRLANFLFRPSADIVQTLLLLGSTLQNNGQSDAAWAMLGTTVRLAQIQGFHTEKGMAHLSERMKSTARKCWSNVVWQDALLSLCHGRPPVTSRYTSTELAGDNLSYTDITDYICRLGLKIVDAGEPDARDAIPSIAALGGLDNAYSRAQPHLRSRENCKTFHQHLEHFQALSTVPLRSWPMVHTALISTLLLCIWEETRSDPECRDLQQKVIEVFATAAPTSVSASQSWQWLSEGHSRALVALRNAFCDESGLRASTDQEHVDARRVVTDTQSHDEVNFDSPNDIPPFNIPSQLHDASDYSTIPSGSLTSEELDLLYNSPLSYIDSILNGQ</sequence>
<dbReference type="InterPro" id="IPR007219">
    <property type="entry name" value="XnlR_reg_dom"/>
</dbReference>
<dbReference type="PROSITE" id="PS00463">
    <property type="entry name" value="ZN2_CY6_FUNGAL_1"/>
    <property type="match status" value="1"/>
</dbReference>
<gene>
    <name evidence="7" type="ORF">PENARI_c009G05443</name>
</gene>
<evidence type="ECO:0000256" key="4">
    <source>
        <dbReference type="ARBA" id="ARBA00023163"/>
    </source>
</evidence>
<dbReference type="OrthoDB" id="1747771at2759"/>
<dbReference type="AlphaFoldDB" id="A0A1F5LIB0"/>
<evidence type="ECO:0000256" key="3">
    <source>
        <dbReference type="ARBA" id="ARBA00023125"/>
    </source>
</evidence>
<dbReference type="GO" id="GO:0000981">
    <property type="term" value="F:DNA-binding transcription factor activity, RNA polymerase II-specific"/>
    <property type="evidence" value="ECO:0007669"/>
    <property type="project" value="InterPro"/>
</dbReference>
<accession>A0A1F5LIB0</accession>